<keyword evidence="3" id="KW-1185">Reference proteome</keyword>
<feature type="domain" description="Nudix hydrolase" evidence="1">
    <location>
        <begin position="83"/>
        <end position="207"/>
    </location>
</feature>
<dbReference type="EMBL" id="SJZB01000020">
    <property type="protein sequence ID" value="TCJ16094.1"/>
    <property type="molecule type" value="Genomic_DNA"/>
</dbReference>
<name>A0A4R1BG35_9PROT</name>
<dbReference type="Proteomes" id="UP000295443">
    <property type="component" value="Unassembled WGS sequence"/>
</dbReference>
<comment type="caution">
    <text evidence="2">The sequence shown here is derived from an EMBL/GenBank/DDBJ whole genome shotgun (WGS) entry which is preliminary data.</text>
</comment>
<organism evidence="2 3">
    <name type="scientific">Parasulfuritortus cantonensis</name>
    <dbReference type="NCBI Taxonomy" id="2528202"/>
    <lineage>
        <taxon>Bacteria</taxon>
        <taxon>Pseudomonadati</taxon>
        <taxon>Pseudomonadota</taxon>
        <taxon>Betaproteobacteria</taxon>
        <taxon>Nitrosomonadales</taxon>
        <taxon>Thiobacillaceae</taxon>
        <taxon>Parasulfuritortus</taxon>
    </lineage>
</organism>
<evidence type="ECO:0000259" key="1">
    <source>
        <dbReference type="PROSITE" id="PS51462"/>
    </source>
</evidence>
<protein>
    <submittedName>
        <fullName evidence="2">NUDIX hydrolase</fullName>
    </submittedName>
</protein>
<dbReference type="RefSeq" id="WP_131445382.1">
    <property type="nucleotide sequence ID" value="NZ_SJZB01000020.1"/>
</dbReference>
<evidence type="ECO:0000313" key="3">
    <source>
        <dbReference type="Proteomes" id="UP000295443"/>
    </source>
</evidence>
<dbReference type="PROSITE" id="PS51462">
    <property type="entry name" value="NUDIX"/>
    <property type="match status" value="1"/>
</dbReference>
<sequence>MTATYHPKLRDNGQKVRINAPSEATTSNTWDDMTQIATCIPEGGCPDKLNAVGMSPVSLSAADLNRLAYGRQFSEPEFSCPKGYEPAAGAVVVEPDGRVWLVHPTNEYGGYSCTFPKGRTHGEPLREAAIREVLEEAGLLVELLDFLADSKRSETYTRYYLARRIGGTPSEMGWESQAVSLAPSGLLTKLLNRTVDHKVAEALADRCEQWREWFRDEDWLAQHARKIFHEDNQYGLTSAYRILYTIDAFRERYGLWPTVVSMDAGMYGAIPEAVLSPFGWRCLEDRVKVDGLAYGTVVAYDDAGRSFDYAEYDHGRHSPAKVADVWIWGIPM</sequence>
<accession>A0A4R1BG35</accession>
<dbReference type="InterPro" id="IPR015797">
    <property type="entry name" value="NUDIX_hydrolase-like_dom_sf"/>
</dbReference>
<dbReference type="AlphaFoldDB" id="A0A4R1BG35"/>
<proteinExistence type="predicted"/>
<keyword evidence="2" id="KW-0378">Hydrolase</keyword>
<dbReference type="SUPFAM" id="SSF55811">
    <property type="entry name" value="Nudix"/>
    <property type="match status" value="1"/>
</dbReference>
<dbReference type="Pfam" id="PF00293">
    <property type="entry name" value="NUDIX"/>
    <property type="match status" value="1"/>
</dbReference>
<gene>
    <name evidence="2" type="ORF">EZJ19_05750</name>
</gene>
<dbReference type="CDD" id="cd02883">
    <property type="entry name" value="NUDIX_Hydrolase"/>
    <property type="match status" value="1"/>
</dbReference>
<dbReference type="GO" id="GO:0016787">
    <property type="term" value="F:hydrolase activity"/>
    <property type="evidence" value="ECO:0007669"/>
    <property type="project" value="UniProtKB-KW"/>
</dbReference>
<dbReference type="InterPro" id="IPR000086">
    <property type="entry name" value="NUDIX_hydrolase_dom"/>
</dbReference>
<reference evidence="2 3" key="1">
    <citation type="submission" date="2019-03" db="EMBL/GenBank/DDBJ databases">
        <title>Genome sequence of Thiobacillaceae bacterium LSR1, a sulfur-oxidizing bacterium isolated from freshwater sediment.</title>
        <authorList>
            <person name="Li S."/>
        </authorList>
    </citation>
    <scope>NUCLEOTIDE SEQUENCE [LARGE SCALE GENOMIC DNA]</scope>
    <source>
        <strain evidence="2 3">LSR1</strain>
    </source>
</reference>
<dbReference type="OrthoDB" id="6934663at2"/>
<dbReference type="Gene3D" id="3.90.79.10">
    <property type="entry name" value="Nucleoside Triphosphate Pyrophosphohydrolase"/>
    <property type="match status" value="1"/>
</dbReference>
<evidence type="ECO:0000313" key="2">
    <source>
        <dbReference type="EMBL" id="TCJ16094.1"/>
    </source>
</evidence>